<evidence type="ECO:0000313" key="2">
    <source>
        <dbReference type="EMBL" id="UOD32355.1"/>
    </source>
</evidence>
<dbReference type="Proteomes" id="UP000831532">
    <property type="component" value="Chromosome"/>
</dbReference>
<accession>A0ABY4ADX7</accession>
<dbReference type="SUPFAM" id="SSF56935">
    <property type="entry name" value="Porins"/>
    <property type="match status" value="1"/>
</dbReference>
<dbReference type="InterPro" id="IPR023614">
    <property type="entry name" value="Porin_dom_sf"/>
</dbReference>
<dbReference type="EMBL" id="CP063361">
    <property type="protein sequence ID" value="UOD32355.1"/>
    <property type="molecule type" value="Genomic_DNA"/>
</dbReference>
<proteinExistence type="predicted"/>
<feature type="signal peptide" evidence="1">
    <location>
        <begin position="1"/>
        <end position="28"/>
    </location>
</feature>
<dbReference type="Gene3D" id="2.40.160.10">
    <property type="entry name" value="Porin"/>
    <property type="match status" value="1"/>
</dbReference>
<protein>
    <submittedName>
        <fullName evidence="2">TIGR03016 family PEP-CTERM system-associated outer membrane protein</fullName>
    </submittedName>
</protein>
<dbReference type="RefSeq" id="WP_243493394.1">
    <property type="nucleotide sequence ID" value="NZ_CP063361.1"/>
</dbReference>
<evidence type="ECO:0000256" key="1">
    <source>
        <dbReference type="SAM" id="SignalP"/>
    </source>
</evidence>
<reference evidence="2 3" key="1">
    <citation type="submission" date="2020-10" db="EMBL/GenBank/DDBJ databases">
        <title>Genome analysis of Massilia species.</title>
        <authorList>
            <person name="Jung D.-H."/>
        </authorList>
    </citation>
    <scope>NUCLEOTIDE SEQUENCE [LARGE SCALE GENOMIC DNA]</scope>
    <source>
        <strain evidence="3">sipir</strain>
    </source>
</reference>
<keyword evidence="3" id="KW-1185">Reference proteome</keyword>
<gene>
    <name evidence="2" type="ORF">INH39_12255</name>
</gene>
<evidence type="ECO:0000313" key="3">
    <source>
        <dbReference type="Proteomes" id="UP000831532"/>
    </source>
</evidence>
<keyword evidence="1" id="KW-0732">Signal</keyword>
<organism evidence="2 3">
    <name type="scientific">Massilia violaceinigra</name>
    <dbReference type="NCBI Taxonomy" id="2045208"/>
    <lineage>
        <taxon>Bacteria</taxon>
        <taxon>Pseudomonadati</taxon>
        <taxon>Pseudomonadota</taxon>
        <taxon>Betaproteobacteria</taxon>
        <taxon>Burkholderiales</taxon>
        <taxon>Oxalobacteraceae</taxon>
        <taxon>Telluria group</taxon>
        <taxon>Massilia</taxon>
    </lineage>
</organism>
<feature type="chain" id="PRO_5045228191" evidence="1">
    <location>
        <begin position="29"/>
        <end position="520"/>
    </location>
</feature>
<name>A0ABY4ADX7_9BURK</name>
<sequence>MAKRAPRRRAVVVPAALAALLAAPGARAEWRFTPTVDLRETWTDNVALSRAEDAKSRFVTELTPGFTLLNRGPRLKASANYQLHYYAFDDDGVEGVRHAQSQLRTDVRATVIDDLLFLDADGAIGQQPVSAFGPQVNGNGYASANRANVKTWRVSPYLLHRFGNSATAAVRYTHDAVDAGRTGLGEGTGFGDSSGDLLVMNLNSGRTFRRLGWGLQYSHQRVDDSIAPESSVKMVSANTRYRLGADVNLTASAGYDEYDYQSDGEPTKGRFWQGGIEWTPSPRTSLVAGAGKRYYGNTYNLQALHRSRRSVWSINYSDSVTTTRSQLLLPATIDTASMLDRLFIAQIPDAAARAQAVDAYIRATGLPASLADSINYFSNRFILQKQLQASVAFNTARTTLIVSAFDSRREGLSLIQTDSLLTGPASARLNDDTTQRGGSAMWNMRLTSRSAINASWISSRQESNGTGIASKNTALRLAVTRQFSPKVRGALEARRVSGTTADQAASYRENALTASLSLQF</sequence>
<dbReference type="InterPro" id="IPR017467">
    <property type="entry name" value="CHP03016_PEP-CTERM"/>
</dbReference>
<dbReference type="NCBIfam" id="TIGR03016">
    <property type="entry name" value="pepcterm_hypo_1"/>
    <property type="match status" value="1"/>
</dbReference>